<evidence type="ECO:0000313" key="2">
    <source>
        <dbReference type="RefSeq" id="XP_035824912.1"/>
    </source>
</evidence>
<dbReference type="RefSeq" id="XP_035824913.1">
    <property type="nucleotide sequence ID" value="XM_035969020.1"/>
</dbReference>
<evidence type="ECO:0000313" key="1">
    <source>
        <dbReference type="Proteomes" id="UP000694888"/>
    </source>
</evidence>
<dbReference type="RefSeq" id="XP_035824912.1">
    <property type="nucleotide sequence ID" value="XM_035969019.1"/>
</dbReference>
<evidence type="ECO:0000313" key="3">
    <source>
        <dbReference type="RefSeq" id="XP_035824913.1"/>
    </source>
</evidence>
<sequence>MRVILDLTDTEEDLYAEAVIEEAMPDGQLRLEYSLPGDTINACMETSVTAPLISIKQIKHEKVAKGEDLDDPDNKFIPPQEEKEVAILNISSFEPRGQSVGQLWSGKV</sequence>
<protein>
    <submittedName>
        <fullName evidence="2 3">Uncharacterized protein LOC118477478</fullName>
    </submittedName>
</protein>
<dbReference type="GeneID" id="118477478"/>
<reference evidence="2 3" key="1">
    <citation type="submission" date="2025-05" db="UniProtKB">
        <authorList>
            <consortium name="RefSeq"/>
        </authorList>
    </citation>
    <scope>IDENTIFICATION</scope>
</reference>
<accession>A0ABM1VR71</accession>
<name>A0ABM1VR71_APLCA</name>
<organism evidence="1 3">
    <name type="scientific">Aplysia californica</name>
    <name type="common">California sea hare</name>
    <dbReference type="NCBI Taxonomy" id="6500"/>
    <lineage>
        <taxon>Eukaryota</taxon>
        <taxon>Metazoa</taxon>
        <taxon>Spiralia</taxon>
        <taxon>Lophotrochozoa</taxon>
        <taxon>Mollusca</taxon>
        <taxon>Gastropoda</taxon>
        <taxon>Heterobranchia</taxon>
        <taxon>Euthyneura</taxon>
        <taxon>Tectipleura</taxon>
        <taxon>Aplysiida</taxon>
        <taxon>Aplysioidea</taxon>
        <taxon>Aplysiidae</taxon>
        <taxon>Aplysia</taxon>
    </lineage>
</organism>
<dbReference type="Proteomes" id="UP000694888">
    <property type="component" value="Unplaced"/>
</dbReference>
<gene>
    <name evidence="2 3" type="primary">LOC118477478</name>
</gene>
<proteinExistence type="predicted"/>
<keyword evidence="1" id="KW-1185">Reference proteome</keyword>